<dbReference type="EMBL" id="BAAAOS010000056">
    <property type="protein sequence ID" value="GAA1607811.1"/>
    <property type="molecule type" value="Genomic_DNA"/>
</dbReference>
<keyword evidence="2" id="KW-1185">Reference proteome</keyword>
<proteinExistence type="predicted"/>
<gene>
    <name evidence="1" type="ORF">GCM10009789_72780</name>
</gene>
<sequence length="143" mass="15792">MTTPKHPPTWESVETELRRLLYDLRGADAAVVQVETARLRALAEQVEDDRDREHALFRAGQLPRLLAGPIAPSSPQFAQAQVLFAQAIGSSAEPADVRIPHLERIIQQIGALADESPPRERGAVRRLTSPLIGLIDHLEKPTE</sequence>
<comment type="caution">
    <text evidence="1">The sequence shown here is derived from an EMBL/GenBank/DDBJ whole genome shotgun (WGS) entry which is preliminary data.</text>
</comment>
<protein>
    <recommendedName>
        <fullName evidence="3">DUF222 domain-containing protein</fullName>
    </recommendedName>
</protein>
<organism evidence="1 2">
    <name type="scientific">Kribbella sancticallisti</name>
    <dbReference type="NCBI Taxonomy" id="460087"/>
    <lineage>
        <taxon>Bacteria</taxon>
        <taxon>Bacillati</taxon>
        <taxon>Actinomycetota</taxon>
        <taxon>Actinomycetes</taxon>
        <taxon>Propionibacteriales</taxon>
        <taxon>Kribbellaceae</taxon>
        <taxon>Kribbella</taxon>
    </lineage>
</organism>
<name>A0ABP4QCW6_9ACTN</name>
<evidence type="ECO:0008006" key="3">
    <source>
        <dbReference type="Google" id="ProtNLM"/>
    </source>
</evidence>
<dbReference type="RefSeq" id="WP_344221268.1">
    <property type="nucleotide sequence ID" value="NZ_BAAAOS010000056.1"/>
</dbReference>
<dbReference type="Proteomes" id="UP001500393">
    <property type="component" value="Unassembled WGS sequence"/>
</dbReference>
<reference evidence="2" key="1">
    <citation type="journal article" date="2019" name="Int. J. Syst. Evol. Microbiol.">
        <title>The Global Catalogue of Microorganisms (GCM) 10K type strain sequencing project: providing services to taxonomists for standard genome sequencing and annotation.</title>
        <authorList>
            <consortium name="The Broad Institute Genomics Platform"/>
            <consortium name="The Broad Institute Genome Sequencing Center for Infectious Disease"/>
            <person name="Wu L."/>
            <person name="Ma J."/>
        </authorList>
    </citation>
    <scope>NUCLEOTIDE SEQUENCE [LARGE SCALE GENOMIC DNA]</scope>
    <source>
        <strain evidence="2">JCM 14969</strain>
    </source>
</reference>
<evidence type="ECO:0000313" key="2">
    <source>
        <dbReference type="Proteomes" id="UP001500393"/>
    </source>
</evidence>
<accession>A0ABP4QCW6</accession>
<evidence type="ECO:0000313" key="1">
    <source>
        <dbReference type="EMBL" id="GAA1607811.1"/>
    </source>
</evidence>